<dbReference type="EMBL" id="MK694928">
    <property type="protein sequence ID" value="QCX30423.1"/>
    <property type="molecule type" value="Genomic_DNA"/>
</dbReference>
<dbReference type="InterPro" id="IPR011263">
    <property type="entry name" value="DNA-dir_RNA_pol_RpoA/D/Rpb3"/>
</dbReference>
<keyword evidence="4" id="KW-0934">Plastid</keyword>
<dbReference type="Pfam" id="PF01000">
    <property type="entry name" value="RNA_pol_A_bac"/>
    <property type="match status" value="1"/>
</dbReference>
<dbReference type="Gene3D" id="2.170.120.12">
    <property type="entry name" value="DNA-directed RNA polymerase, insert domain"/>
    <property type="match status" value="1"/>
</dbReference>
<dbReference type="RefSeq" id="YP_009671164.1">
    <property type="nucleotide sequence ID" value="NC_043821.1"/>
</dbReference>
<dbReference type="GeneID" id="40878249"/>
<dbReference type="SMART" id="SM00662">
    <property type="entry name" value="RPOLD"/>
    <property type="match status" value="1"/>
</dbReference>
<reference evidence="4" key="1">
    <citation type="journal article" date="2019" name="Mol. Phylogenet. Evol.">
        <title>Highly accelerated rates of genomic rearrangements and nucleotide substitutions in plastid genomes of Passiflora subgenus Decaloba.</title>
        <authorList>
            <person name="Shrestha B."/>
            <person name="Weng M.L."/>
            <person name="Theriot E.C."/>
            <person name="Gilbert L.E."/>
            <person name="Ruhlman T.A."/>
            <person name="Krosnick S.E."/>
            <person name="Jansen R.K."/>
        </authorList>
    </citation>
    <scope>NUCLEOTIDE SEQUENCE</scope>
</reference>
<dbReference type="GeneID" id="40878304"/>
<accession>A0A4Y5QFZ8</accession>
<dbReference type="GO" id="GO:0000428">
    <property type="term" value="C:DNA-directed RNA polymerase complex"/>
    <property type="evidence" value="ECO:0007669"/>
    <property type="project" value="UniProtKB-KW"/>
</dbReference>
<keyword evidence="2" id="KW-0804">Transcription</keyword>
<dbReference type="GO" id="GO:0046983">
    <property type="term" value="F:protein dimerization activity"/>
    <property type="evidence" value="ECO:0007669"/>
    <property type="project" value="InterPro"/>
</dbReference>
<dbReference type="CDD" id="cd06928">
    <property type="entry name" value="RNAP_alpha_NTD"/>
    <property type="match status" value="1"/>
</dbReference>
<dbReference type="AlphaFoldDB" id="A0A4Y5QFZ8"/>
<dbReference type="GO" id="GO:0003899">
    <property type="term" value="F:DNA-directed RNA polymerase activity"/>
    <property type="evidence" value="ECO:0007669"/>
    <property type="project" value="InterPro"/>
</dbReference>
<dbReference type="InterPro" id="IPR011262">
    <property type="entry name" value="DNA-dir_RNA_pol_insert"/>
</dbReference>
<dbReference type="Gene3D" id="3.30.1360.10">
    <property type="entry name" value="RNA polymerase, RBP11-like subunit"/>
    <property type="match status" value="1"/>
</dbReference>
<dbReference type="SUPFAM" id="SSF55257">
    <property type="entry name" value="RBP11-like subunits of RNA polymerase"/>
    <property type="match status" value="1"/>
</dbReference>
<evidence type="ECO:0000313" key="4">
    <source>
        <dbReference type="EMBL" id="QCX30422.1"/>
    </source>
</evidence>
<geneLocation type="chloroplast" evidence="4"/>
<keyword evidence="1" id="KW-0240">DNA-directed RNA polymerase</keyword>
<protein>
    <submittedName>
        <fullName evidence="4">RNA polymerase alpha subunit</fullName>
    </submittedName>
</protein>
<dbReference type="GO" id="GO:0006351">
    <property type="term" value="P:DNA-templated transcription"/>
    <property type="evidence" value="ECO:0007669"/>
    <property type="project" value="InterPro"/>
</dbReference>
<dbReference type="EMBL" id="MK694928">
    <property type="protein sequence ID" value="QCX30422.1"/>
    <property type="molecule type" value="Genomic_DNA"/>
</dbReference>
<name>A0A4Y5QFZ8_PASMS</name>
<dbReference type="InterPro" id="IPR036603">
    <property type="entry name" value="RBP11-like"/>
</dbReference>
<dbReference type="Gene3D" id="1.10.150.20">
    <property type="entry name" value="5' to 3' exonuclease, C-terminal subdomain"/>
    <property type="match status" value="1"/>
</dbReference>
<proteinExistence type="predicted"/>
<dbReference type="SUPFAM" id="SSF47789">
    <property type="entry name" value="C-terminal domain of RNA polymerase alpha subunit"/>
    <property type="match status" value="1"/>
</dbReference>
<gene>
    <name evidence="4" type="primary">rpoA</name>
</gene>
<dbReference type="RefSeq" id="YP_009671196.1">
    <property type="nucleotide sequence ID" value="NC_043821.1"/>
</dbReference>
<keyword evidence="4" id="KW-0150">Chloroplast</keyword>
<organism evidence="4">
    <name type="scientific">Passiflora misera</name>
    <name type="common">Passion flower</name>
    <dbReference type="NCBI Taxonomy" id="159432"/>
    <lineage>
        <taxon>Eukaryota</taxon>
        <taxon>Viridiplantae</taxon>
        <taxon>Streptophyta</taxon>
        <taxon>Embryophyta</taxon>
        <taxon>Tracheophyta</taxon>
        <taxon>Spermatophyta</taxon>
        <taxon>Magnoliopsida</taxon>
        <taxon>eudicotyledons</taxon>
        <taxon>Gunneridae</taxon>
        <taxon>Pentapetalae</taxon>
        <taxon>rosids</taxon>
        <taxon>fabids</taxon>
        <taxon>Malpighiales</taxon>
        <taxon>Passifloraceae</taxon>
        <taxon>Passiflora</taxon>
    </lineage>
</organism>
<feature type="domain" description="DNA-directed RNA polymerase RpoA/D/Rpb3-type" evidence="3">
    <location>
        <begin position="30"/>
        <end position="247"/>
    </location>
</feature>
<dbReference type="SUPFAM" id="SSF56553">
    <property type="entry name" value="Insert subdomain of RNA polymerase alpha subunit"/>
    <property type="match status" value="1"/>
</dbReference>
<evidence type="ECO:0000256" key="2">
    <source>
        <dbReference type="ARBA" id="ARBA00023163"/>
    </source>
</evidence>
<dbReference type="InterPro" id="IPR036643">
    <property type="entry name" value="RNApol_insert_sf"/>
</dbReference>
<evidence type="ECO:0000259" key="3">
    <source>
        <dbReference type="SMART" id="SM00662"/>
    </source>
</evidence>
<evidence type="ECO:0000256" key="1">
    <source>
        <dbReference type="ARBA" id="ARBA00022478"/>
    </source>
</evidence>
<dbReference type="Pfam" id="PF01193">
    <property type="entry name" value="RNA_pol_L"/>
    <property type="match status" value="1"/>
</dbReference>
<sequence>METFSNGNNWSRENRWVYIEGRVQGPRNYYGRFVLPGLKRGEGNTLGFMIRRILLGQIKGPTIAHVKFDEINGFLQKDLHEFSTIPGVQESIQQILMNLKQIVFKETIVFKAETKGTYSAHIFHGKGYGKVTAKDIIQHTPFITVVDPDQYILNLTQPCSLLIGLEIGTKGGYYTVNSWPIIKAEQEGFRITTGGLPIEKVHFSVMENGDEESLFVEIWTNGSLTPKEAFLEASKHCSRLLFPFMLELKGRETELIGADETLNEFEKQSIHKTFNIEKYICVDQLGLSSRIYTYLIRAHIYTVWDLSKISISDLCKIDGFIFEDALEITKAQQSLTNKLIIAENFKRTLEEMNFKDQDDSGKDEDDSGVEWE</sequence>